<evidence type="ECO:0000313" key="3">
    <source>
        <dbReference type="EMBL" id="QUS36711.1"/>
    </source>
</evidence>
<dbReference type="InterPro" id="IPR040079">
    <property type="entry name" value="Glutathione_S-Trfase"/>
</dbReference>
<dbReference type="InterPro" id="IPR004046">
    <property type="entry name" value="GST_C"/>
</dbReference>
<dbReference type="PROSITE" id="PS50404">
    <property type="entry name" value="GST_NTER"/>
    <property type="match status" value="1"/>
</dbReference>
<dbReference type="CDD" id="cd03046">
    <property type="entry name" value="GST_N_GTT1_like"/>
    <property type="match status" value="1"/>
</dbReference>
<evidence type="ECO:0000259" key="1">
    <source>
        <dbReference type="PROSITE" id="PS50404"/>
    </source>
</evidence>
<dbReference type="InterPro" id="IPR004045">
    <property type="entry name" value="Glutathione_S-Trfase_N"/>
</dbReference>
<dbReference type="Proteomes" id="UP000679284">
    <property type="component" value="Chromosome"/>
</dbReference>
<dbReference type="InterPro" id="IPR036249">
    <property type="entry name" value="Thioredoxin-like_sf"/>
</dbReference>
<organism evidence="3 4">
    <name type="scientific">Falsirhodobacter algicola</name>
    <dbReference type="NCBI Taxonomy" id="2692330"/>
    <lineage>
        <taxon>Bacteria</taxon>
        <taxon>Pseudomonadati</taxon>
        <taxon>Pseudomonadota</taxon>
        <taxon>Alphaproteobacteria</taxon>
        <taxon>Rhodobacterales</taxon>
        <taxon>Paracoccaceae</taxon>
        <taxon>Falsirhodobacter</taxon>
    </lineage>
</organism>
<dbReference type="SFLD" id="SFLDG00358">
    <property type="entry name" value="Main_(cytGST)"/>
    <property type="match status" value="1"/>
</dbReference>
<dbReference type="SFLD" id="SFLDG01150">
    <property type="entry name" value="Main.1:_Beta-like"/>
    <property type="match status" value="1"/>
</dbReference>
<dbReference type="Pfam" id="PF13417">
    <property type="entry name" value="GST_N_3"/>
    <property type="match status" value="1"/>
</dbReference>
<dbReference type="PROSITE" id="PS50405">
    <property type="entry name" value="GST_CTER"/>
    <property type="match status" value="1"/>
</dbReference>
<dbReference type="InterPro" id="IPR036282">
    <property type="entry name" value="Glutathione-S-Trfase_C_sf"/>
</dbReference>
<evidence type="ECO:0000313" key="4">
    <source>
        <dbReference type="Proteomes" id="UP000679284"/>
    </source>
</evidence>
<dbReference type="SFLD" id="SFLDS00019">
    <property type="entry name" value="Glutathione_Transferase_(cytos"/>
    <property type="match status" value="1"/>
</dbReference>
<dbReference type="KEGG" id="fap:GR316_10810"/>
<reference evidence="3" key="1">
    <citation type="submission" date="2020-01" db="EMBL/GenBank/DDBJ databases">
        <authorList>
            <person name="Yang Y."/>
            <person name="Kwon Y.M."/>
        </authorList>
    </citation>
    <scope>NUCLEOTIDE SEQUENCE</scope>
    <source>
        <strain evidence="3">PG104</strain>
    </source>
</reference>
<accession>A0A8J8MUL6</accession>
<evidence type="ECO:0000259" key="2">
    <source>
        <dbReference type="PROSITE" id="PS50405"/>
    </source>
</evidence>
<dbReference type="CDD" id="cd03207">
    <property type="entry name" value="GST_C_8"/>
    <property type="match status" value="1"/>
</dbReference>
<gene>
    <name evidence="3" type="ORF">GR316_10810</name>
</gene>
<dbReference type="InterPro" id="IPR010987">
    <property type="entry name" value="Glutathione-S-Trfase_C-like"/>
</dbReference>
<name>A0A8J8MUL6_9RHOB</name>
<feature type="domain" description="GST C-terminal" evidence="2">
    <location>
        <begin position="95"/>
        <end position="218"/>
    </location>
</feature>
<sequence>MLTIYGVYRSRASRPLWLLAETGTPFTHVPVIQARRLDAPLAEDAPFNTRSDEFRAINPLGQIPVMEDDGLILTESLAITQYLARKHGGPLGPATDAEQAMIENWSLMAATALEPAALEIHLTRTAGGDSPEAQAQIGISGEKLRPALAVLERHFGRHDFLVGERFTVADLNMAECLRYAQSHTALLAQYPAVSAWLGTCQDRPAFRTMFALREAEPA</sequence>
<dbReference type="PANTHER" id="PTHR44051:SF8">
    <property type="entry name" value="GLUTATHIONE S-TRANSFERASE GSTA"/>
    <property type="match status" value="1"/>
</dbReference>
<dbReference type="SUPFAM" id="SSF47616">
    <property type="entry name" value="GST C-terminal domain-like"/>
    <property type="match status" value="1"/>
</dbReference>
<dbReference type="SUPFAM" id="SSF52833">
    <property type="entry name" value="Thioredoxin-like"/>
    <property type="match status" value="1"/>
</dbReference>
<dbReference type="Gene3D" id="3.40.30.10">
    <property type="entry name" value="Glutaredoxin"/>
    <property type="match status" value="1"/>
</dbReference>
<protein>
    <submittedName>
        <fullName evidence="3">Glutathione S-transferase family protein</fullName>
    </submittedName>
</protein>
<dbReference type="Pfam" id="PF00043">
    <property type="entry name" value="GST_C"/>
    <property type="match status" value="1"/>
</dbReference>
<dbReference type="EMBL" id="CP047289">
    <property type="protein sequence ID" value="QUS36711.1"/>
    <property type="molecule type" value="Genomic_DNA"/>
</dbReference>
<dbReference type="Gene3D" id="1.20.1050.10">
    <property type="match status" value="1"/>
</dbReference>
<proteinExistence type="predicted"/>
<keyword evidence="4" id="KW-1185">Reference proteome</keyword>
<dbReference type="RefSeq" id="WP_211783932.1">
    <property type="nucleotide sequence ID" value="NZ_CP047289.1"/>
</dbReference>
<dbReference type="AlphaFoldDB" id="A0A8J8MUL6"/>
<dbReference type="PANTHER" id="PTHR44051">
    <property type="entry name" value="GLUTATHIONE S-TRANSFERASE-RELATED"/>
    <property type="match status" value="1"/>
</dbReference>
<feature type="domain" description="GST N-terminal" evidence="1">
    <location>
        <begin position="1"/>
        <end position="91"/>
    </location>
</feature>